<protein>
    <submittedName>
        <fullName evidence="2">Winged helix-turn-helix transcriptional regulator</fullName>
    </submittedName>
</protein>
<dbReference type="GO" id="GO:0032791">
    <property type="term" value="F:lead ion binding"/>
    <property type="evidence" value="ECO:0007669"/>
    <property type="project" value="TreeGrafter"/>
</dbReference>
<dbReference type="PANTHER" id="PTHR39168">
    <property type="entry name" value="TRANSCRIPTIONAL REGULATOR-RELATED"/>
    <property type="match status" value="1"/>
</dbReference>
<accession>A0A9X0R1K1</accession>
<dbReference type="InterPro" id="IPR001845">
    <property type="entry name" value="HTH_ArsR_DNA-bd_dom"/>
</dbReference>
<proteinExistence type="predicted"/>
<dbReference type="AlphaFoldDB" id="A0A9X0R1K1"/>
<dbReference type="Proteomes" id="UP000600101">
    <property type="component" value="Unassembled WGS sequence"/>
</dbReference>
<dbReference type="PROSITE" id="PS50987">
    <property type="entry name" value="HTH_ARSR_2"/>
    <property type="match status" value="1"/>
</dbReference>
<reference evidence="2" key="1">
    <citation type="submission" date="2020-08" db="EMBL/GenBank/DDBJ databases">
        <authorList>
            <person name="Hu Y."/>
            <person name="Nguyen S.V."/>
            <person name="Li F."/>
            <person name="Fanning S."/>
        </authorList>
    </citation>
    <scope>NUCLEOTIDE SEQUENCE</scope>
    <source>
        <strain evidence="2">SYSU D8009</strain>
    </source>
</reference>
<dbReference type="Gene3D" id="1.10.10.10">
    <property type="entry name" value="Winged helix-like DNA-binding domain superfamily/Winged helix DNA-binding domain"/>
    <property type="match status" value="1"/>
</dbReference>
<dbReference type="NCBIfam" id="NF033788">
    <property type="entry name" value="HTH_metalloreg"/>
    <property type="match status" value="1"/>
</dbReference>
<dbReference type="RefSeq" id="WP_186772777.1">
    <property type="nucleotide sequence ID" value="NZ_JACOMF010000040.1"/>
</dbReference>
<dbReference type="GO" id="GO:0010288">
    <property type="term" value="P:response to lead ion"/>
    <property type="evidence" value="ECO:0007669"/>
    <property type="project" value="TreeGrafter"/>
</dbReference>
<dbReference type="InterPro" id="IPR036388">
    <property type="entry name" value="WH-like_DNA-bd_sf"/>
</dbReference>
<dbReference type="PANTHER" id="PTHR39168:SF1">
    <property type="entry name" value="TRANSCRIPTIONAL REGULATORY PROTEIN"/>
    <property type="match status" value="1"/>
</dbReference>
<dbReference type="GO" id="GO:0097063">
    <property type="term" value="F:cadmium ion sensor activity"/>
    <property type="evidence" value="ECO:0007669"/>
    <property type="project" value="TreeGrafter"/>
</dbReference>
<evidence type="ECO:0000313" key="3">
    <source>
        <dbReference type="Proteomes" id="UP000600101"/>
    </source>
</evidence>
<comment type="caution">
    <text evidence="2">The sequence shown here is derived from an EMBL/GenBank/DDBJ whole genome shotgun (WGS) entry which is preliminary data.</text>
</comment>
<dbReference type="SMART" id="SM00418">
    <property type="entry name" value="HTH_ARSR"/>
    <property type="match status" value="1"/>
</dbReference>
<dbReference type="EMBL" id="JACOMF010000040">
    <property type="protein sequence ID" value="MBC4018021.1"/>
    <property type="molecule type" value="Genomic_DNA"/>
</dbReference>
<dbReference type="GO" id="GO:0003677">
    <property type="term" value="F:DNA binding"/>
    <property type="evidence" value="ECO:0007669"/>
    <property type="project" value="TreeGrafter"/>
</dbReference>
<dbReference type="InterPro" id="IPR052543">
    <property type="entry name" value="HTH_Metal-responsive_Reg"/>
</dbReference>
<dbReference type="InterPro" id="IPR011991">
    <property type="entry name" value="ArsR-like_HTH"/>
</dbReference>
<evidence type="ECO:0000313" key="2">
    <source>
        <dbReference type="EMBL" id="MBC4018021.1"/>
    </source>
</evidence>
<feature type="domain" description="HTH arsR-type" evidence="1">
    <location>
        <begin position="1"/>
        <end position="94"/>
    </location>
</feature>
<dbReference type="GO" id="GO:0046686">
    <property type="term" value="P:response to cadmium ion"/>
    <property type="evidence" value="ECO:0007669"/>
    <property type="project" value="TreeGrafter"/>
</dbReference>
<organism evidence="2 3">
    <name type="scientific">Siccirubricoccus deserti</name>
    <dbReference type="NCBI Taxonomy" id="2013562"/>
    <lineage>
        <taxon>Bacteria</taxon>
        <taxon>Pseudomonadati</taxon>
        <taxon>Pseudomonadota</taxon>
        <taxon>Alphaproteobacteria</taxon>
        <taxon>Acetobacterales</taxon>
        <taxon>Roseomonadaceae</taxon>
        <taxon>Siccirubricoccus</taxon>
    </lineage>
</organism>
<name>A0A9X0R1K1_9PROT</name>
<dbReference type="SUPFAM" id="SSF46785">
    <property type="entry name" value="Winged helix' DNA-binding domain"/>
    <property type="match status" value="1"/>
</dbReference>
<dbReference type="Pfam" id="PF12840">
    <property type="entry name" value="HTH_20"/>
    <property type="match status" value="1"/>
</dbReference>
<dbReference type="CDD" id="cd00090">
    <property type="entry name" value="HTH_ARSR"/>
    <property type="match status" value="1"/>
</dbReference>
<dbReference type="InterPro" id="IPR036390">
    <property type="entry name" value="WH_DNA-bd_sf"/>
</dbReference>
<evidence type="ECO:0000259" key="1">
    <source>
        <dbReference type="PROSITE" id="PS50987"/>
    </source>
</evidence>
<sequence length="235" mass="24578">MPTPTAFAGLAALMGDPARAAMLQALLSGEALTAGELARIAGIGAPTASAHLARLVEGGLVAVHPQGRHRYHRLASEEVAAAIEMLGGLTVSVGPPRRWPHGEEFRAARLCYDHLAGRLGVALHAALVGQGWIAPAAGGWSSTAVGEAGLGRLGVDLSAARTARRFACDCMDWSERRAHLAGGLGREIAACCLRQHWLARLPPAREGDALARRRLRLTPEGARRLDAALGVRLAA</sequence>
<dbReference type="GO" id="GO:0003700">
    <property type="term" value="F:DNA-binding transcription factor activity"/>
    <property type="evidence" value="ECO:0007669"/>
    <property type="project" value="InterPro"/>
</dbReference>
<keyword evidence="3" id="KW-1185">Reference proteome</keyword>
<gene>
    <name evidence="2" type="ORF">H7965_22225</name>
</gene>